<feature type="compositionally biased region" description="Basic and acidic residues" evidence="1">
    <location>
        <begin position="1"/>
        <end position="18"/>
    </location>
</feature>
<proteinExistence type="predicted"/>
<dbReference type="Proteomes" id="UP001295420">
    <property type="component" value="Unassembled WGS sequence"/>
</dbReference>
<accession>A0AAU9PZZ2</accession>
<protein>
    <submittedName>
        <fullName evidence="2">Uncharacterized protein</fullName>
    </submittedName>
</protein>
<organism evidence="2 3">
    <name type="scientific">Vibrio owensii</name>
    <dbReference type="NCBI Taxonomy" id="696485"/>
    <lineage>
        <taxon>Bacteria</taxon>
        <taxon>Pseudomonadati</taxon>
        <taxon>Pseudomonadota</taxon>
        <taxon>Gammaproteobacteria</taxon>
        <taxon>Vibrionales</taxon>
        <taxon>Vibrionaceae</taxon>
        <taxon>Vibrio</taxon>
    </lineage>
</organism>
<evidence type="ECO:0000313" key="2">
    <source>
        <dbReference type="EMBL" id="CAH1521238.1"/>
    </source>
</evidence>
<gene>
    <name evidence="2" type="ORF">THF1D04_10720</name>
</gene>
<evidence type="ECO:0000313" key="3">
    <source>
        <dbReference type="Proteomes" id="UP001295420"/>
    </source>
</evidence>
<feature type="region of interest" description="Disordered" evidence="1">
    <location>
        <begin position="1"/>
        <end position="30"/>
    </location>
</feature>
<sequence>MKNQEDMSDIKLSSEAKTESQNASTLPMKTRNQEFEEFALGEGVDPHGLEYIDFEIFHWMI</sequence>
<reference evidence="2" key="1">
    <citation type="submission" date="2022-01" db="EMBL/GenBank/DDBJ databases">
        <authorList>
            <person name="Lagorce A."/>
        </authorList>
    </citation>
    <scope>NUCLEOTIDE SEQUENCE</scope>
    <source>
        <strain evidence="2">Th15_F1_D04</strain>
    </source>
</reference>
<dbReference type="AlphaFoldDB" id="A0AAU9PZZ2"/>
<name>A0AAU9PZZ2_9VIBR</name>
<evidence type="ECO:0000256" key="1">
    <source>
        <dbReference type="SAM" id="MobiDB-lite"/>
    </source>
</evidence>
<dbReference type="RefSeq" id="WP_409929954.1">
    <property type="nucleotide sequence ID" value="NZ_CAKMTQ010000001.1"/>
</dbReference>
<comment type="caution">
    <text evidence="2">The sequence shown here is derived from an EMBL/GenBank/DDBJ whole genome shotgun (WGS) entry which is preliminary data.</text>
</comment>
<dbReference type="EMBL" id="CAKMTQ010000001">
    <property type="protein sequence ID" value="CAH1521238.1"/>
    <property type="molecule type" value="Genomic_DNA"/>
</dbReference>